<dbReference type="InterPro" id="IPR006612">
    <property type="entry name" value="THAP_Znf"/>
</dbReference>
<dbReference type="PANTHER" id="PTHR46600:SF1">
    <property type="entry name" value="THAP DOMAIN-CONTAINING PROTEIN 1"/>
    <property type="match status" value="1"/>
</dbReference>
<proteinExistence type="inferred from homology"/>
<feature type="domain" description="THAP-type" evidence="14">
    <location>
        <begin position="1"/>
        <end position="82"/>
    </location>
</feature>
<evidence type="ECO:0000256" key="1">
    <source>
        <dbReference type="ARBA" id="ARBA00004642"/>
    </source>
</evidence>
<dbReference type="SUPFAM" id="SSF57716">
    <property type="entry name" value="Glucocorticoid receptor-like (DNA-binding domain)"/>
    <property type="match status" value="1"/>
</dbReference>
<keyword evidence="9" id="KW-0804">Transcription</keyword>
<gene>
    <name evidence="15" type="ORF">KQX54_005381</name>
</gene>
<comment type="subcellular location">
    <subcellularLocation>
        <location evidence="1">Nucleus</location>
        <location evidence="1">Nucleoplasm</location>
    </subcellularLocation>
</comment>
<evidence type="ECO:0000256" key="9">
    <source>
        <dbReference type="ARBA" id="ARBA00023163"/>
    </source>
</evidence>
<evidence type="ECO:0000256" key="8">
    <source>
        <dbReference type="ARBA" id="ARBA00023125"/>
    </source>
</evidence>
<keyword evidence="7 13" id="KW-0175">Coiled coil</keyword>
<dbReference type="GO" id="GO:0008270">
    <property type="term" value="F:zinc ion binding"/>
    <property type="evidence" value="ECO:0007669"/>
    <property type="project" value="UniProtKB-KW"/>
</dbReference>
<accession>A0AAV7HXC2</accession>
<evidence type="ECO:0000256" key="5">
    <source>
        <dbReference type="ARBA" id="ARBA00022833"/>
    </source>
</evidence>
<evidence type="ECO:0000256" key="11">
    <source>
        <dbReference type="ARBA" id="ARBA00023306"/>
    </source>
</evidence>
<evidence type="ECO:0000256" key="2">
    <source>
        <dbReference type="ARBA" id="ARBA00006177"/>
    </source>
</evidence>
<dbReference type="AlphaFoldDB" id="A0AAV7HXC2"/>
<keyword evidence="8 12" id="KW-0238">DNA-binding</keyword>
<dbReference type="InterPro" id="IPR026516">
    <property type="entry name" value="THAP1/10"/>
</dbReference>
<protein>
    <recommendedName>
        <fullName evidence="14">THAP-type domain-containing protein</fullName>
    </recommendedName>
</protein>
<keyword evidence="11" id="KW-0131">Cell cycle</keyword>
<dbReference type="SMART" id="SM00980">
    <property type="entry name" value="THAP"/>
    <property type="match status" value="1"/>
</dbReference>
<keyword evidence="16" id="KW-1185">Reference proteome</keyword>
<evidence type="ECO:0000256" key="10">
    <source>
        <dbReference type="ARBA" id="ARBA00023242"/>
    </source>
</evidence>
<comment type="similarity">
    <text evidence="2">Belongs to the THAP1 family.</text>
</comment>
<keyword evidence="5" id="KW-0862">Zinc</keyword>
<evidence type="ECO:0000313" key="16">
    <source>
        <dbReference type="Proteomes" id="UP000826195"/>
    </source>
</evidence>
<dbReference type="SMART" id="SM00692">
    <property type="entry name" value="DM3"/>
    <property type="match status" value="1"/>
</dbReference>
<feature type="coiled-coil region" evidence="13">
    <location>
        <begin position="346"/>
        <end position="394"/>
    </location>
</feature>
<keyword evidence="6" id="KW-0805">Transcription regulation</keyword>
<evidence type="ECO:0000256" key="4">
    <source>
        <dbReference type="ARBA" id="ARBA00022771"/>
    </source>
</evidence>
<keyword evidence="4 12" id="KW-0863">Zinc-finger</keyword>
<dbReference type="GO" id="GO:0043565">
    <property type="term" value="F:sequence-specific DNA binding"/>
    <property type="evidence" value="ECO:0007669"/>
    <property type="project" value="InterPro"/>
</dbReference>
<reference evidence="15 16" key="1">
    <citation type="journal article" date="2021" name="J. Hered.">
        <title>A chromosome-level genome assembly of the parasitoid wasp, Cotesia glomerata (Hymenoptera: Braconidae).</title>
        <authorList>
            <person name="Pinto B.J."/>
            <person name="Weis J.J."/>
            <person name="Gamble T."/>
            <person name="Ode P.J."/>
            <person name="Paul R."/>
            <person name="Zaspel J.M."/>
        </authorList>
    </citation>
    <scope>NUCLEOTIDE SEQUENCE [LARGE SCALE GENOMIC DNA]</scope>
    <source>
        <strain evidence="15">CgM1</strain>
    </source>
</reference>
<dbReference type="Proteomes" id="UP000826195">
    <property type="component" value="Unassembled WGS sequence"/>
</dbReference>
<sequence>MNRCCIIECESNKLSPDKKIFYFKFPFEDQNLLQKWITQIGRKDWMPKEDDKLCAMHFSSLEIETVTGSDPKLKAGAVPMIFPSYKIIPELQTPLVNQNNTNMKLISFQGTAPVILTSQLVKQLPGIISGQRYRKILPKVDQSADLPNQIPVSIQSTPNVTNPCLILIPFDNNTPVANNSPVVANNVASNIVESDKKKLTLRIQVDRHYTKEQYISEFAQDKSESGAKNEETDQEEVVIDNVALNRRVTFSLDPITGELKVSKCAISSEAEEEPNESLKNENTKILNDEIKLTPLNNGSKTVPENTHVINGLKPMINDKPLSLNDLKKISNKSSQSTSSQKKITTEADLQKRYTEAQKNFNMLRRRVRILRQTRKREIDQVEKLQSQLNHLKSDTSQALDTNNEELDNKRLKSLPENESMLNNEVLIIKLPHQPPQTSTDEAISRSNKPIVKCNNNNNVSRRKSNPGILNNREAAEKTICGEFMKIN</sequence>
<dbReference type="GO" id="GO:0005654">
    <property type="term" value="C:nucleoplasm"/>
    <property type="evidence" value="ECO:0007669"/>
    <property type="project" value="UniProtKB-SubCell"/>
</dbReference>
<organism evidence="15 16">
    <name type="scientific">Cotesia glomerata</name>
    <name type="common">Lepidopteran parasitic wasp</name>
    <name type="synonym">Apanteles glomeratus</name>
    <dbReference type="NCBI Taxonomy" id="32391"/>
    <lineage>
        <taxon>Eukaryota</taxon>
        <taxon>Metazoa</taxon>
        <taxon>Ecdysozoa</taxon>
        <taxon>Arthropoda</taxon>
        <taxon>Hexapoda</taxon>
        <taxon>Insecta</taxon>
        <taxon>Pterygota</taxon>
        <taxon>Neoptera</taxon>
        <taxon>Endopterygota</taxon>
        <taxon>Hymenoptera</taxon>
        <taxon>Apocrita</taxon>
        <taxon>Ichneumonoidea</taxon>
        <taxon>Braconidae</taxon>
        <taxon>Microgastrinae</taxon>
        <taxon>Cotesia</taxon>
    </lineage>
</organism>
<dbReference type="PROSITE" id="PS50950">
    <property type="entry name" value="ZF_THAP"/>
    <property type="match status" value="1"/>
</dbReference>
<keyword evidence="3" id="KW-0479">Metal-binding</keyword>
<evidence type="ECO:0000256" key="12">
    <source>
        <dbReference type="PROSITE-ProRule" id="PRU00309"/>
    </source>
</evidence>
<evidence type="ECO:0000256" key="7">
    <source>
        <dbReference type="ARBA" id="ARBA00023054"/>
    </source>
</evidence>
<name>A0AAV7HXC2_COTGL</name>
<evidence type="ECO:0000256" key="3">
    <source>
        <dbReference type="ARBA" id="ARBA00022723"/>
    </source>
</evidence>
<dbReference type="EMBL" id="JAHXZJ010002609">
    <property type="protein sequence ID" value="KAH0539532.1"/>
    <property type="molecule type" value="Genomic_DNA"/>
</dbReference>
<keyword evidence="10" id="KW-0539">Nucleus</keyword>
<evidence type="ECO:0000259" key="14">
    <source>
        <dbReference type="PROSITE" id="PS50950"/>
    </source>
</evidence>
<dbReference type="PANTHER" id="PTHR46600">
    <property type="entry name" value="THAP DOMAIN-CONTAINING"/>
    <property type="match status" value="1"/>
</dbReference>
<comment type="caution">
    <text evidence="15">The sequence shown here is derived from an EMBL/GenBank/DDBJ whole genome shotgun (WGS) entry which is preliminary data.</text>
</comment>
<evidence type="ECO:0000313" key="15">
    <source>
        <dbReference type="EMBL" id="KAH0539532.1"/>
    </source>
</evidence>
<evidence type="ECO:0000256" key="6">
    <source>
        <dbReference type="ARBA" id="ARBA00023015"/>
    </source>
</evidence>
<dbReference type="Pfam" id="PF05485">
    <property type="entry name" value="THAP"/>
    <property type="match status" value="1"/>
</dbReference>
<evidence type="ECO:0000256" key="13">
    <source>
        <dbReference type="SAM" id="Coils"/>
    </source>
</evidence>